<dbReference type="Proteomes" id="UP000272474">
    <property type="component" value="Unassembled WGS sequence"/>
</dbReference>
<dbReference type="SUPFAM" id="SSF53335">
    <property type="entry name" value="S-adenosyl-L-methionine-dependent methyltransferases"/>
    <property type="match status" value="1"/>
</dbReference>
<dbReference type="Pfam" id="PF08242">
    <property type="entry name" value="Methyltransf_12"/>
    <property type="match status" value="1"/>
</dbReference>
<dbReference type="OrthoDB" id="3382693at2"/>
<dbReference type="EMBL" id="RBAL01000001">
    <property type="protein sequence ID" value="RKN47278.1"/>
    <property type="molecule type" value="Genomic_DNA"/>
</dbReference>
<evidence type="ECO:0000313" key="2">
    <source>
        <dbReference type="EMBL" id="RKN47278.1"/>
    </source>
</evidence>
<evidence type="ECO:0000259" key="1">
    <source>
        <dbReference type="Pfam" id="PF08242"/>
    </source>
</evidence>
<gene>
    <name evidence="2" type="ORF">D7294_01980</name>
</gene>
<organism evidence="2 3">
    <name type="scientific">Streptomyces hoynatensis</name>
    <dbReference type="NCBI Taxonomy" id="1141874"/>
    <lineage>
        <taxon>Bacteria</taxon>
        <taxon>Bacillati</taxon>
        <taxon>Actinomycetota</taxon>
        <taxon>Actinomycetes</taxon>
        <taxon>Kitasatosporales</taxon>
        <taxon>Streptomycetaceae</taxon>
        <taxon>Streptomyces</taxon>
    </lineage>
</organism>
<dbReference type="CDD" id="cd02440">
    <property type="entry name" value="AdoMet_MTases"/>
    <property type="match status" value="1"/>
</dbReference>
<dbReference type="PANTHER" id="PTHR43861:SF1">
    <property type="entry name" value="TRANS-ACONITATE 2-METHYLTRANSFERASE"/>
    <property type="match status" value="1"/>
</dbReference>
<dbReference type="GO" id="GO:0008168">
    <property type="term" value="F:methyltransferase activity"/>
    <property type="evidence" value="ECO:0007669"/>
    <property type="project" value="UniProtKB-KW"/>
</dbReference>
<accession>A0A3A9ZG61</accession>
<dbReference type="GO" id="GO:0032259">
    <property type="term" value="P:methylation"/>
    <property type="evidence" value="ECO:0007669"/>
    <property type="project" value="UniProtKB-KW"/>
</dbReference>
<dbReference type="InterPro" id="IPR029063">
    <property type="entry name" value="SAM-dependent_MTases_sf"/>
</dbReference>
<feature type="domain" description="Methyltransferase type 12" evidence="1">
    <location>
        <begin position="37"/>
        <end position="141"/>
    </location>
</feature>
<dbReference type="PANTHER" id="PTHR43861">
    <property type="entry name" value="TRANS-ACONITATE 2-METHYLTRANSFERASE-RELATED"/>
    <property type="match status" value="1"/>
</dbReference>
<reference evidence="2 3" key="1">
    <citation type="journal article" date="2014" name="Int. J. Syst. Evol. Microbiol.">
        <title>Streptomyces hoynatensis sp. nov., isolated from deep marine sediment.</title>
        <authorList>
            <person name="Veyisoglu A."/>
            <person name="Sahin N."/>
        </authorList>
    </citation>
    <scope>NUCLEOTIDE SEQUENCE [LARGE SCALE GENOMIC DNA]</scope>
    <source>
        <strain evidence="2 3">KCTC 29097</strain>
    </source>
</reference>
<keyword evidence="3" id="KW-1185">Reference proteome</keyword>
<keyword evidence="2" id="KW-0808">Transferase</keyword>
<evidence type="ECO:0000313" key="3">
    <source>
        <dbReference type="Proteomes" id="UP000272474"/>
    </source>
</evidence>
<keyword evidence="2" id="KW-0489">Methyltransferase</keyword>
<dbReference type="AlphaFoldDB" id="A0A3A9ZG61"/>
<dbReference type="GO" id="GO:0017000">
    <property type="term" value="P:antibiotic biosynthetic process"/>
    <property type="evidence" value="ECO:0007669"/>
    <property type="project" value="UniProtKB-ARBA"/>
</dbReference>
<protein>
    <submittedName>
        <fullName evidence="2">Class I SAM-dependent methyltransferase</fullName>
    </submittedName>
</protein>
<sequence length="284" mass="29714">MDWATEAERLAEAADRDAEWLARAARELLPAGARLAVDLGCGGGGMAVALAQQGPAGLSVAGLDGEPAVLAAARRRAERIGGAAARVRFAVARLEDGGEALRAVAGGAPDLLWVAGAVHHVPDQQRAVDGLAAALAPGGVLALAEGGLRVRHLPWDVGVGAPGLEDRLDAAQMRWFGRMRASLPGVAAMPYGWPEALRRAGLGEVATRTFLVEHEVRPGGPAMASLLASLGHRVARTAEEGLLSEEDREAFRRLLDEGDPAWLGRRTDLGHVEARSVYTGRRPA</sequence>
<dbReference type="Gene3D" id="3.40.50.150">
    <property type="entry name" value="Vaccinia Virus protein VP39"/>
    <property type="match status" value="1"/>
</dbReference>
<dbReference type="InterPro" id="IPR013217">
    <property type="entry name" value="Methyltransf_12"/>
</dbReference>
<comment type="caution">
    <text evidence="2">The sequence shown here is derived from an EMBL/GenBank/DDBJ whole genome shotgun (WGS) entry which is preliminary data.</text>
</comment>
<proteinExistence type="predicted"/>
<name>A0A3A9ZG61_9ACTN</name>